<gene>
    <name evidence="2" type="ORF">FDK13_03475</name>
</gene>
<dbReference type="AlphaFoldDB" id="A0A4U6DBP5"/>
<feature type="transmembrane region" description="Helical" evidence="1">
    <location>
        <begin position="141"/>
        <end position="160"/>
    </location>
</feature>
<dbReference type="RefSeq" id="WP_137338574.1">
    <property type="nucleotide sequence ID" value="NZ_BSQH01000024.1"/>
</dbReference>
<evidence type="ECO:0000313" key="2">
    <source>
        <dbReference type="EMBL" id="TKT94286.1"/>
    </source>
</evidence>
<keyword evidence="3" id="KW-1185">Reference proteome</keyword>
<dbReference type="Proteomes" id="UP000304900">
    <property type="component" value="Unassembled WGS sequence"/>
</dbReference>
<organism evidence="2 3">
    <name type="scientific">Dyadobacter frigoris</name>
    <dbReference type="NCBI Taxonomy" id="2576211"/>
    <lineage>
        <taxon>Bacteria</taxon>
        <taxon>Pseudomonadati</taxon>
        <taxon>Bacteroidota</taxon>
        <taxon>Cytophagia</taxon>
        <taxon>Cytophagales</taxon>
        <taxon>Spirosomataceae</taxon>
        <taxon>Dyadobacter</taxon>
    </lineage>
</organism>
<dbReference type="EMBL" id="SZVO01000001">
    <property type="protein sequence ID" value="TKT94286.1"/>
    <property type="molecule type" value="Genomic_DNA"/>
</dbReference>
<evidence type="ECO:0000313" key="3">
    <source>
        <dbReference type="Proteomes" id="UP000304900"/>
    </source>
</evidence>
<feature type="transmembrane region" description="Helical" evidence="1">
    <location>
        <begin position="12"/>
        <end position="30"/>
    </location>
</feature>
<name>A0A4U6DBP5_9BACT</name>
<evidence type="ECO:0008006" key="4">
    <source>
        <dbReference type="Google" id="ProtNLM"/>
    </source>
</evidence>
<comment type="caution">
    <text evidence="2">The sequence shown here is derived from an EMBL/GenBank/DDBJ whole genome shotgun (WGS) entry which is preliminary data.</text>
</comment>
<keyword evidence="1" id="KW-0472">Membrane</keyword>
<accession>A0A4U6DBP5</accession>
<keyword evidence="1" id="KW-1133">Transmembrane helix</keyword>
<proteinExistence type="predicted"/>
<dbReference type="OrthoDB" id="957639at2"/>
<keyword evidence="1" id="KW-0812">Transmembrane</keyword>
<feature type="transmembrane region" description="Helical" evidence="1">
    <location>
        <begin position="53"/>
        <end position="72"/>
    </location>
</feature>
<protein>
    <recommendedName>
        <fullName evidence="4">DUF1648 domain-containing protein</fullName>
    </recommendedName>
</protein>
<evidence type="ECO:0000256" key="1">
    <source>
        <dbReference type="SAM" id="Phobius"/>
    </source>
</evidence>
<reference evidence="2 3" key="1">
    <citation type="submission" date="2019-05" db="EMBL/GenBank/DDBJ databases">
        <title>Dyadobacter AR-3-8 sp. nov., isolated from arctic soil.</title>
        <authorList>
            <person name="Chaudhary D.K."/>
        </authorList>
    </citation>
    <scope>NUCLEOTIDE SEQUENCE [LARGE SCALE GENOMIC DNA]</scope>
    <source>
        <strain evidence="2 3">AR-3-8</strain>
    </source>
</reference>
<feature type="transmembrane region" description="Helical" evidence="1">
    <location>
        <begin position="104"/>
        <end position="129"/>
    </location>
</feature>
<sequence>MKIGTFSIKVWRWFSMLFVIGSLMWTYSVFPEQVAVDFAASGLAEIYVNKEHLFYIIMGFFILNNVVISAFAKQIPKIDASHFPVPNRKIWSQPQYRDQLNEHLINWIFCIVAGINTVIGFSLLALATINSNQFKLSVFDFVWVSYLGLALLLLIFLFPLRLLKTPTPEEEDTY</sequence>